<sequence>LKRLDMLRTMPELKEKLWVNVNALQNGLKERGFDIGTTQSCVTPVYLKGSIPEAMALVKDLRENFGVFCSIVVYPVIPKGLILLRLIPTASHTLEDVNETLDAFSAIRDRLEGGIYKRLSASVAAAFE</sequence>
<keyword evidence="3" id="KW-1185">Reference proteome</keyword>
<protein>
    <submittedName>
        <fullName evidence="2">Pyridoxal phosphate-dependent aminotransferase family protein</fullName>
    </submittedName>
</protein>
<comment type="caution">
    <text evidence="2">The sequence shown here is derived from an EMBL/GenBank/DDBJ whole genome shotgun (WGS) entry which is preliminary data.</text>
</comment>
<feature type="domain" description="Aminotransferase class I/classII large" evidence="1">
    <location>
        <begin position="8"/>
        <end position="103"/>
    </location>
</feature>
<name>A0ABS0A3L8_9FLAO</name>
<dbReference type="Gene3D" id="3.90.1150.10">
    <property type="entry name" value="Aspartate Aminotransferase, domain 1"/>
    <property type="match status" value="1"/>
</dbReference>
<proteinExistence type="predicted"/>
<reference evidence="2 3" key="1">
    <citation type="submission" date="2020-11" db="EMBL/GenBank/DDBJ databases">
        <title>P. mediterranea TC4 genome.</title>
        <authorList>
            <person name="Molmeret M."/>
        </authorList>
    </citation>
    <scope>NUCLEOTIDE SEQUENCE [LARGE SCALE GENOMIC DNA]</scope>
    <source>
        <strain evidence="2 3">TC4</strain>
    </source>
</reference>
<feature type="non-terminal residue" evidence="2">
    <location>
        <position position="1"/>
    </location>
</feature>
<dbReference type="InterPro" id="IPR004839">
    <property type="entry name" value="Aminotransferase_I/II_large"/>
</dbReference>
<evidence type="ECO:0000313" key="2">
    <source>
        <dbReference type="EMBL" id="MBF4983202.1"/>
    </source>
</evidence>
<keyword evidence="2" id="KW-0808">Transferase</keyword>
<organism evidence="2 3">
    <name type="scientific">Nonlabens mediterrranea</name>
    <dbReference type="NCBI Taxonomy" id="1419947"/>
    <lineage>
        <taxon>Bacteria</taxon>
        <taxon>Pseudomonadati</taxon>
        <taxon>Bacteroidota</taxon>
        <taxon>Flavobacteriia</taxon>
        <taxon>Flavobacteriales</taxon>
        <taxon>Flavobacteriaceae</taxon>
        <taxon>Nonlabens</taxon>
    </lineage>
</organism>
<dbReference type="Proteomes" id="UP001194729">
    <property type="component" value="Unassembled WGS sequence"/>
</dbReference>
<dbReference type="InterPro" id="IPR015422">
    <property type="entry name" value="PyrdxlP-dep_Trfase_small"/>
</dbReference>
<dbReference type="GO" id="GO:0008483">
    <property type="term" value="F:transaminase activity"/>
    <property type="evidence" value="ECO:0007669"/>
    <property type="project" value="UniProtKB-KW"/>
</dbReference>
<dbReference type="InterPro" id="IPR015424">
    <property type="entry name" value="PyrdxlP-dep_Trfase"/>
</dbReference>
<gene>
    <name evidence="2" type="ORF">FNJ87_02230</name>
</gene>
<dbReference type="EMBL" id="JADKYU010000108">
    <property type="protein sequence ID" value="MBF4983202.1"/>
    <property type="molecule type" value="Genomic_DNA"/>
</dbReference>
<keyword evidence="2" id="KW-0032">Aminotransferase</keyword>
<dbReference type="Pfam" id="PF00155">
    <property type="entry name" value="Aminotran_1_2"/>
    <property type="match status" value="1"/>
</dbReference>
<evidence type="ECO:0000313" key="3">
    <source>
        <dbReference type="Proteomes" id="UP001194729"/>
    </source>
</evidence>
<dbReference type="SUPFAM" id="SSF53383">
    <property type="entry name" value="PLP-dependent transferases"/>
    <property type="match status" value="1"/>
</dbReference>
<accession>A0ABS0A3L8</accession>
<evidence type="ECO:0000259" key="1">
    <source>
        <dbReference type="Pfam" id="PF00155"/>
    </source>
</evidence>